<dbReference type="Proteomes" id="UP001301653">
    <property type="component" value="Unassembled WGS sequence"/>
</dbReference>
<evidence type="ECO:0000313" key="1">
    <source>
        <dbReference type="EMBL" id="MEA5666902.1"/>
    </source>
</evidence>
<reference evidence="1 2" key="1">
    <citation type="submission" date="2023-12" db="EMBL/GenBank/DDBJ databases">
        <title>Stenotrophomonas guangdongensis sp. nov., isolated from wilted pepper plants (Capsicum annuum).</title>
        <authorList>
            <person name="Qiu M."/>
            <person name="Li Y."/>
            <person name="Liu Q."/>
            <person name="Zhang X."/>
            <person name="Huang Y."/>
            <person name="Guo R."/>
            <person name="Hu M."/>
            <person name="Zhou J."/>
            <person name="Zhou X."/>
        </authorList>
    </citation>
    <scope>NUCLEOTIDE SEQUENCE [LARGE SCALE GENOMIC DNA]</scope>
    <source>
        <strain evidence="1 2">MH1</strain>
    </source>
</reference>
<keyword evidence="2" id="KW-1185">Reference proteome</keyword>
<comment type="caution">
    <text evidence="1">The sequence shown here is derived from an EMBL/GenBank/DDBJ whole genome shotgun (WGS) entry which is preliminary data.</text>
</comment>
<sequence length="132" mass="14191">MSIHRRAQQLLPAEIETSGLLQFGMSPDQMAGIVLESIFGGDAGGIVVLRLANRTAAAIQRQGLVFFAQARQARAGLPRHAPARYGHWRQVRGGAGQGAAGTSPMYAATTLDAQSWLAVLPVERLVLYGWMH</sequence>
<evidence type="ECO:0000313" key="2">
    <source>
        <dbReference type="Proteomes" id="UP001301653"/>
    </source>
</evidence>
<proteinExistence type="predicted"/>
<dbReference type="EMBL" id="JAYFUH010000063">
    <property type="protein sequence ID" value="MEA5666902.1"/>
    <property type="molecule type" value="Genomic_DNA"/>
</dbReference>
<gene>
    <name evidence="1" type="ORF">VA603_05055</name>
</gene>
<protein>
    <submittedName>
        <fullName evidence="1">Uncharacterized protein</fullName>
    </submittedName>
</protein>
<accession>A0ABU5V1Q6</accession>
<name>A0ABU5V1Q6_9GAMM</name>
<organism evidence="1 2">
    <name type="scientific">Stenotrophomonas capsici</name>
    <dbReference type="NCBI Taxonomy" id="3110230"/>
    <lineage>
        <taxon>Bacteria</taxon>
        <taxon>Pseudomonadati</taxon>
        <taxon>Pseudomonadota</taxon>
        <taxon>Gammaproteobacteria</taxon>
        <taxon>Lysobacterales</taxon>
        <taxon>Lysobacteraceae</taxon>
        <taxon>Stenotrophomonas</taxon>
    </lineage>
</organism>
<dbReference type="RefSeq" id="WP_323438133.1">
    <property type="nucleotide sequence ID" value="NZ_JAYFUH010000063.1"/>
</dbReference>